<protein>
    <submittedName>
        <fullName evidence="2">Uncharacterized protein</fullName>
    </submittedName>
</protein>
<evidence type="ECO:0000256" key="1">
    <source>
        <dbReference type="SAM" id="MobiDB-lite"/>
    </source>
</evidence>
<dbReference type="Gramene" id="ONK73844">
    <property type="protein sequence ID" value="ONK73844"/>
    <property type="gene ID" value="A4U43_C03F160"/>
</dbReference>
<proteinExistence type="predicted"/>
<keyword evidence="3" id="KW-1185">Reference proteome</keyword>
<reference evidence="3" key="1">
    <citation type="journal article" date="2017" name="Nat. Commun.">
        <title>The asparagus genome sheds light on the origin and evolution of a young Y chromosome.</title>
        <authorList>
            <person name="Harkess A."/>
            <person name="Zhou J."/>
            <person name="Xu C."/>
            <person name="Bowers J.E."/>
            <person name="Van der Hulst R."/>
            <person name="Ayyampalayam S."/>
            <person name="Mercati F."/>
            <person name="Riccardi P."/>
            <person name="McKain M.R."/>
            <person name="Kakrana A."/>
            <person name="Tang H."/>
            <person name="Ray J."/>
            <person name="Groenendijk J."/>
            <person name="Arikit S."/>
            <person name="Mathioni S.M."/>
            <person name="Nakano M."/>
            <person name="Shan H."/>
            <person name="Telgmann-Rauber A."/>
            <person name="Kanno A."/>
            <person name="Yue Z."/>
            <person name="Chen H."/>
            <person name="Li W."/>
            <person name="Chen Y."/>
            <person name="Xu X."/>
            <person name="Zhang Y."/>
            <person name="Luo S."/>
            <person name="Chen H."/>
            <person name="Gao J."/>
            <person name="Mao Z."/>
            <person name="Pires J.C."/>
            <person name="Luo M."/>
            <person name="Kudrna D."/>
            <person name="Wing R.A."/>
            <person name="Meyers B.C."/>
            <person name="Yi K."/>
            <person name="Kong H."/>
            <person name="Lavrijsen P."/>
            <person name="Sunseri F."/>
            <person name="Falavigna A."/>
            <person name="Ye Y."/>
            <person name="Leebens-Mack J.H."/>
            <person name="Chen G."/>
        </authorList>
    </citation>
    <scope>NUCLEOTIDE SEQUENCE [LARGE SCALE GENOMIC DNA]</scope>
    <source>
        <strain evidence="3">cv. DH0086</strain>
    </source>
</reference>
<evidence type="ECO:0000313" key="2">
    <source>
        <dbReference type="EMBL" id="ONK73844.1"/>
    </source>
</evidence>
<dbReference type="AlphaFoldDB" id="A0A5P1F6V4"/>
<feature type="region of interest" description="Disordered" evidence="1">
    <location>
        <begin position="193"/>
        <end position="262"/>
    </location>
</feature>
<gene>
    <name evidence="2" type="ORF">A4U43_C03F160</name>
</gene>
<feature type="region of interest" description="Disordered" evidence="1">
    <location>
        <begin position="1"/>
        <end position="31"/>
    </location>
</feature>
<dbReference type="EMBL" id="CM007383">
    <property type="protein sequence ID" value="ONK73844.1"/>
    <property type="molecule type" value="Genomic_DNA"/>
</dbReference>
<accession>A0A5P1F6V4</accession>
<name>A0A5P1F6V4_ASPOF</name>
<organism evidence="2 3">
    <name type="scientific">Asparagus officinalis</name>
    <name type="common">Garden asparagus</name>
    <dbReference type="NCBI Taxonomy" id="4686"/>
    <lineage>
        <taxon>Eukaryota</taxon>
        <taxon>Viridiplantae</taxon>
        <taxon>Streptophyta</taxon>
        <taxon>Embryophyta</taxon>
        <taxon>Tracheophyta</taxon>
        <taxon>Spermatophyta</taxon>
        <taxon>Magnoliopsida</taxon>
        <taxon>Liliopsida</taxon>
        <taxon>Asparagales</taxon>
        <taxon>Asparagaceae</taxon>
        <taxon>Asparagoideae</taxon>
        <taxon>Asparagus</taxon>
    </lineage>
</organism>
<dbReference type="Proteomes" id="UP000243459">
    <property type="component" value="Chromosome 3"/>
</dbReference>
<evidence type="ECO:0000313" key="3">
    <source>
        <dbReference type="Proteomes" id="UP000243459"/>
    </source>
</evidence>
<sequence>MAVAGLEHVRQRHLQPGLQQRPVPGLDPPLQAEGEVLGEALELLDAPPHLPGQELGLGLEVVGDAEGQQARRPEDHLAVPCGRSRGPDEVELGGRGSGYDARERGGGWCGGDPVGAHRSRGGERSGGAGGGAGGDAGDEWRRVASGPARRRRRTGCAARAEEEVEDGRRSESARSHVRRSAYIWKRLGGVVDAANEERNSTTETTDDERRRTGASGSGSSARRSRCGGLVPGYRTLLRRTPSQAFGPPPGRPQSGAGNTRASYYSHRRALIVDRGGSGFWRRRGES</sequence>
<feature type="region of interest" description="Disordered" evidence="1">
    <location>
        <begin position="67"/>
        <end position="177"/>
    </location>
</feature>
<feature type="compositionally biased region" description="Gly residues" evidence="1">
    <location>
        <begin position="124"/>
        <end position="135"/>
    </location>
</feature>